<evidence type="ECO:0000256" key="4">
    <source>
        <dbReference type="ARBA" id="ARBA00023015"/>
    </source>
</evidence>
<dbReference type="SUPFAM" id="SSF47769">
    <property type="entry name" value="SAM/Pointed domain"/>
    <property type="match status" value="1"/>
</dbReference>
<dbReference type="CTD" id="20232848"/>
<dbReference type="InterPro" id="IPR006988">
    <property type="entry name" value="Nab_N"/>
</dbReference>
<dbReference type="AlphaFoldDB" id="V4A0J3"/>
<evidence type="ECO:0008006" key="12">
    <source>
        <dbReference type="Google" id="ProtNLM"/>
    </source>
</evidence>
<dbReference type="Pfam" id="PF04905">
    <property type="entry name" value="NCD2"/>
    <property type="match status" value="1"/>
</dbReference>
<sequence length="284" mass="32033">MTTAQPSNTSEWQLYKVLQRANLLQYYQVFIAQGGDDVQQLCEAGEEEFLEIMALVGMASKPLHVRRLQKALQEWVTNPGMITSQTTSSLPTSIREQTLPNYQLHSSQSNSVVNAPTWNPTSRSISPASRGDNPSPSSSPHNDQSLTLPPLPNSPMMTPVLVESQINAIAEAAAKFAKDMSHYEPKELNLKKPINREIQAVMMMTEDDTGRMEELRKYAAIYGRFDSKRKNDRPMSLHEMSVNEASAQLCRYMPSLLTRREDLFPLARQVVRNSGYQYSKGHSR</sequence>
<keyword evidence="3" id="KW-0678">Repressor</keyword>
<keyword evidence="4" id="KW-0805">Transcription regulation</keyword>
<protein>
    <recommendedName>
        <fullName evidence="12">NAB co-repressor domain-containing protein</fullName>
    </recommendedName>
</protein>
<organism evidence="10 11">
    <name type="scientific">Lottia gigantea</name>
    <name type="common">Giant owl limpet</name>
    <dbReference type="NCBI Taxonomy" id="225164"/>
    <lineage>
        <taxon>Eukaryota</taxon>
        <taxon>Metazoa</taxon>
        <taxon>Spiralia</taxon>
        <taxon>Lophotrochozoa</taxon>
        <taxon>Mollusca</taxon>
        <taxon>Gastropoda</taxon>
        <taxon>Patellogastropoda</taxon>
        <taxon>Lottioidea</taxon>
        <taxon>Lottiidae</taxon>
        <taxon>Lottia</taxon>
    </lineage>
</organism>
<evidence type="ECO:0000256" key="1">
    <source>
        <dbReference type="ARBA" id="ARBA00004123"/>
    </source>
</evidence>
<evidence type="ECO:0000313" key="10">
    <source>
        <dbReference type="EMBL" id="ESO86781.1"/>
    </source>
</evidence>
<name>V4A0J3_LOTGI</name>
<reference evidence="10 11" key="1">
    <citation type="journal article" date="2013" name="Nature">
        <title>Insights into bilaterian evolution from three spiralian genomes.</title>
        <authorList>
            <person name="Simakov O."/>
            <person name="Marletaz F."/>
            <person name="Cho S.J."/>
            <person name="Edsinger-Gonzales E."/>
            <person name="Havlak P."/>
            <person name="Hellsten U."/>
            <person name="Kuo D.H."/>
            <person name="Larsson T."/>
            <person name="Lv J."/>
            <person name="Arendt D."/>
            <person name="Savage R."/>
            <person name="Osoegawa K."/>
            <person name="de Jong P."/>
            <person name="Grimwood J."/>
            <person name="Chapman J.A."/>
            <person name="Shapiro H."/>
            <person name="Aerts A."/>
            <person name="Otillar R.P."/>
            <person name="Terry A.Y."/>
            <person name="Boore J.L."/>
            <person name="Grigoriev I.V."/>
            <person name="Lindberg D.R."/>
            <person name="Seaver E.C."/>
            <person name="Weisblat D.A."/>
            <person name="Putnam N.H."/>
            <person name="Rokhsar D.S."/>
        </authorList>
    </citation>
    <scope>NUCLEOTIDE SEQUENCE [LARGE SCALE GENOMIC DNA]</scope>
</reference>
<comment type="similarity">
    <text evidence="2">Belongs to the NAB family.</text>
</comment>
<dbReference type="OMA" id="QIMQQMV"/>
<dbReference type="STRING" id="225164.V4A0J3"/>
<feature type="region of interest" description="Disordered" evidence="7">
    <location>
        <begin position="102"/>
        <end position="157"/>
    </location>
</feature>
<dbReference type="GeneID" id="20232848"/>
<dbReference type="Pfam" id="PF04904">
    <property type="entry name" value="SAM_NCD1"/>
    <property type="match status" value="1"/>
</dbReference>
<evidence type="ECO:0000256" key="5">
    <source>
        <dbReference type="ARBA" id="ARBA00023163"/>
    </source>
</evidence>
<accession>V4A0J3</accession>
<dbReference type="HOGENOM" id="CLU_029394_1_0_1"/>
<dbReference type="InterPro" id="IPR006989">
    <property type="entry name" value="NAB_co-repressor_dom"/>
</dbReference>
<feature type="domain" description="Nab N-terminal" evidence="8">
    <location>
        <begin position="6"/>
        <end position="81"/>
    </location>
</feature>
<evidence type="ECO:0000256" key="7">
    <source>
        <dbReference type="SAM" id="MobiDB-lite"/>
    </source>
</evidence>
<keyword evidence="11" id="KW-1185">Reference proteome</keyword>
<gene>
    <name evidence="10" type="ORF">LOTGIDRAFT_128532</name>
</gene>
<dbReference type="GO" id="GO:0003712">
    <property type="term" value="F:transcription coregulator activity"/>
    <property type="evidence" value="ECO:0007669"/>
    <property type="project" value="InterPro"/>
</dbReference>
<dbReference type="PANTHER" id="PTHR12623:SF10">
    <property type="entry name" value="NGFI-A-BINDING PROTEIN HOMOLOG"/>
    <property type="match status" value="1"/>
</dbReference>
<dbReference type="OrthoDB" id="10028556at2759"/>
<dbReference type="RefSeq" id="XP_009062477.1">
    <property type="nucleotide sequence ID" value="XM_009064229.1"/>
</dbReference>
<evidence type="ECO:0000259" key="8">
    <source>
        <dbReference type="Pfam" id="PF04904"/>
    </source>
</evidence>
<evidence type="ECO:0000313" key="11">
    <source>
        <dbReference type="Proteomes" id="UP000030746"/>
    </source>
</evidence>
<evidence type="ECO:0000256" key="3">
    <source>
        <dbReference type="ARBA" id="ARBA00022491"/>
    </source>
</evidence>
<dbReference type="EMBL" id="KB202990">
    <property type="protein sequence ID" value="ESO86781.1"/>
    <property type="molecule type" value="Genomic_DNA"/>
</dbReference>
<keyword evidence="6" id="KW-0539">Nucleus</keyword>
<evidence type="ECO:0000259" key="9">
    <source>
        <dbReference type="Pfam" id="PF04905"/>
    </source>
</evidence>
<dbReference type="PANTHER" id="PTHR12623">
    <property type="entry name" value="NGFI-A BINDING PROTEIN"/>
    <property type="match status" value="1"/>
</dbReference>
<dbReference type="InterPro" id="IPR038398">
    <property type="entry name" value="NCD2_sf"/>
</dbReference>
<dbReference type="GO" id="GO:0005634">
    <property type="term" value="C:nucleus"/>
    <property type="evidence" value="ECO:0007669"/>
    <property type="project" value="UniProtKB-SubCell"/>
</dbReference>
<evidence type="ECO:0000256" key="2">
    <source>
        <dbReference type="ARBA" id="ARBA00008864"/>
    </source>
</evidence>
<dbReference type="InterPro" id="IPR013761">
    <property type="entry name" value="SAM/pointed_sf"/>
</dbReference>
<proteinExistence type="inferred from homology"/>
<feature type="domain" description="NAB co-repressor" evidence="9">
    <location>
        <begin position="161"/>
        <end position="284"/>
    </location>
</feature>
<feature type="compositionally biased region" description="Polar residues" evidence="7">
    <location>
        <begin position="102"/>
        <end position="127"/>
    </location>
</feature>
<dbReference type="Gene3D" id="1.20.120.2010">
    <property type="entry name" value="NAB conserved domain 2"/>
    <property type="match status" value="1"/>
</dbReference>
<dbReference type="GO" id="GO:0045892">
    <property type="term" value="P:negative regulation of DNA-templated transcription"/>
    <property type="evidence" value="ECO:0007669"/>
    <property type="project" value="InterPro"/>
</dbReference>
<keyword evidence="5" id="KW-0804">Transcription</keyword>
<dbReference type="InterPro" id="IPR039040">
    <property type="entry name" value="NAB_fam"/>
</dbReference>
<dbReference type="Proteomes" id="UP000030746">
    <property type="component" value="Unassembled WGS sequence"/>
</dbReference>
<dbReference type="KEGG" id="lgi:LOTGIDRAFT_128532"/>
<dbReference type="Gene3D" id="1.10.150.50">
    <property type="entry name" value="Transcription Factor, Ets-1"/>
    <property type="match status" value="1"/>
</dbReference>
<evidence type="ECO:0000256" key="6">
    <source>
        <dbReference type="ARBA" id="ARBA00023242"/>
    </source>
</evidence>
<comment type="subcellular location">
    <subcellularLocation>
        <location evidence="1">Nucleus</location>
    </subcellularLocation>
</comment>